<dbReference type="PANTHER" id="PTHR21649">
    <property type="entry name" value="CHLOROPHYLL A/B BINDING PROTEIN"/>
    <property type="match status" value="1"/>
</dbReference>
<evidence type="ECO:0000256" key="8">
    <source>
        <dbReference type="SAM" id="SignalP"/>
    </source>
</evidence>
<organism evidence="9 10">
    <name type="scientific">Chrysophaeum taylorii</name>
    <dbReference type="NCBI Taxonomy" id="2483200"/>
    <lineage>
        <taxon>Eukaryota</taxon>
        <taxon>Sar</taxon>
        <taxon>Stramenopiles</taxon>
        <taxon>Ochrophyta</taxon>
        <taxon>Pelagophyceae</taxon>
        <taxon>Pelagomonadales</taxon>
        <taxon>Pelagomonadaceae</taxon>
        <taxon>Chrysophaeum</taxon>
    </lineage>
</organism>
<comment type="subcellular location">
    <subcellularLocation>
        <location evidence="2">Plastid</location>
        <location evidence="2">Chloroplast</location>
    </subcellularLocation>
</comment>
<evidence type="ECO:0000256" key="2">
    <source>
        <dbReference type="ARBA" id="ARBA00004229"/>
    </source>
</evidence>
<sequence length="195" mass="20933">MIRAIVLLSPVVVAFVAPPPTASSSALRAVDTELGVTAPLGFWDPLGLAAKGTAEDFERRRITELKHGRVAMAAFTGYLVPEVFKFPGYLSYTADLKFEDVPNGLNALTVVPGLGWAQIICVIGWLEAGPYASSKSEFAGDFGWPYFGRKLTDPSEKAFKLNVELNNGRAAMFGIMGLLMQDAINGGVYIGPFAE</sequence>
<accession>A0AAD7UHC5</accession>
<dbReference type="AlphaFoldDB" id="A0AAD7UHC5"/>
<feature type="binding site" evidence="7">
    <location>
        <position position="181"/>
    </location>
    <ligand>
        <name>chlorophyll a</name>
        <dbReference type="ChEBI" id="CHEBI:58416"/>
        <label>1</label>
    </ligand>
</feature>
<feature type="binding site" evidence="7">
    <location>
        <position position="164"/>
    </location>
    <ligand>
        <name>chlorophyll a</name>
        <dbReference type="ChEBI" id="CHEBI:58416"/>
        <label>1</label>
    </ligand>
</feature>
<dbReference type="EMBL" id="JAQMWT010000268">
    <property type="protein sequence ID" value="KAJ8606495.1"/>
    <property type="molecule type" value="Genomic_DNA"/>
</dbReference>
<feature type="binding site" description="axial binding residue" evidence="7">
    <location>
        <position position="69"/>
    </location>
    <ligand>
        <name>chlorophyll b</name>
        <dbReference type="ChEBI" id="CHEBI:61721"/>
        <label>1</label>
    </ligand>
    <ligandPart>
        <name>Mg</name>
        <dbReference type="ChEBI" id="CHEBI:25107"/>
    </ligandPart>
</feature>
<name>A0AAD7UHC5_9STRA</name>
<proteinExistence type="inferred from homology"/>
<dbReference type="InterPro" id="IPR022796">
    <property type="entry name" value="Chloroa_b-bind"/>
</dbReference>
<comment type="function">
    <text evidence="1">The light-harvesting complex (LHC) functions as a light receptor, it captures and delivers excitation energy to photosystems with which it is closely associated. Energy is transferred from the carotenoid and chlorophyll C (or B) to chlorophyll A and the photosynthetic reaction centers where it is used to synthesize ATP and reducing power.</text>
</comment>
<keyword evidence="10" id="KW-1185">Reference proteome</keyword>
<dbReference type="GO" id="GO:0009507">
    <property type="term" value="C:chloroplast"/>
    <property type="evidence" value="ECO:0007669"/>
    <property type="project" value="UniProtKB-SubCell"/>
</dbReference>
<feature type="binding site" evidence="7">
    <location>
        <position position="64"/>
    </location>
    <ligand>
        <name>chlorophyll a</name>
        <dbReference type="ChEBI" id="CHEBI:58416"/>
        <label>1</label>
    </ligand>
</feature>
<comment type="caution">
    <text evidence="9">The sequence shown here is derived from an EMBL/GenBank/DDBJ whole genome shotgun (WGS) entry which is preliminary data.</text>
</comment>
<dbReference type="GO" id="GO:0016020">
    <property type="term" value="C:membrane"/>
    <property type="evidence" value="ECO:0007669"/>
    <property type="project" value="InterPro"/>
</dbReference>
<protein>
    <recommendedName>
        <fullName evidence="11">Chlorophyll a-b binding protein, chloroplastic</fullName>
    </recommendedName>
</protein>
<keyword evidence="7" id="KW-0157">Chromophore</keyword>
<feature type="binding site" evidence="7">
    <location>
        <position position="43"/>
    </location>
    <ligand>
        <name>chlorophyll a</name>
        <dbReference type="ChEBI" id="CHEBI:58416"/>
        <label>1</label>
    </ligand>
</feature>
<feature type="binding site" evidence="7">
    <location>
        <position position="169"/>
    </location>
    <ligand>
        <name>chlorophyll a</name>
        <dbReference type="ChEBI" id="CHEBI:58416"/>
        <label>1</label>
    </ligand>
</feature>
<evidence type="ECO:0000256" key="3">
    <source>
        <dbReference type="ARBA" id="ARBA00005933"/>
    </source>
</evidence>
<keyword evidence="4" id="KW-0150">Chloroplast</keyword>
<dbReference type="Gene3D" id="1.10.3460.10">
    <property type="entry name" value="Chlorophyll a/b binding protein domain"/>
    <property type="match status" value="1"/>
</dbReference>
<dbReference type="GO" id="GO:0009765">
    <property type="term" value="P:photosynthesis, light harvesting"/>
    <property type="evidence" value="ECO:0007669"/>
    <property type="project" value="InterPro"/>
</dbReference>
<evidence type="ECO:0000313" key="10">
    <source>
        <dbReference type="Proteomes" id="UP001230188"/>
    </source>
</evidence>
<keyword evidence="6" id="KW-0934">Plastid</keyword>
<dbReference type="GO" id="GO:0016168">
    <property type="term" value="F:chlorophyll binding"/>
    <property type="evidence" value="ECO:0007669"/>
    <property type="project" value="UniProtKB-KW"/>
</dbReference>
<evidence type="ECO:0000256" key="5">
    <source>
        <dbReference type="ARBA" id="ARBA00022531"/>
    </source>
</evidence>
<evidence type="ECO:0000256" key="1">
    <source>
        <dbReference type="ARBA" id="ARBA00004022"/>
    </source>
</evidence>
<evidence type="ECO:0008006" key="11">
    <source>
        <dbReference type="Google" id="ProtNLM"/>
    </source>
</evidence>
<gene>
    <name evidence="9" type="ORF">CTAYLR_005880</name>
</gene>
<evidence type="ECO:0000256" key="7">
    <source>
        <dbReference type="PIRSR" id="PIRSR601344-1"/>
    </source>
</evidence>
<keyword evidence="5" id="KW-0602">Photosynthesis</keyword>
<reference evidence="9" key="1">
    <citation type="submission" date="2023-01" db="EMBL/GenBank/DDBJ databases">
        <title>Metagenome sequencing of chrysophaentin producing Chrysophaeum taylorii.</title>
        <authorList>
            <person name="Davison J."/>
            <person name="Bewley C."/>
        </authorList>
    </citation>
    <scope>NUCLEOTIDE SEQUENCE</scope>
    <source>
        <strain evidence="9">NIES-1699</strain>
    </source>
</reference>
<feature type="chain" id="PRO_5042202334" description="Chlorophyll a-b binding protein, chloroplastic" evidence="8">
    <location>
        <begin position="25"/>
        <end position="195"/>
    </location>
</feature>
<feature type="binding site" evidence="7">
    <location>
        <position position="67"/>
    </location>
    <ligand>
        <name>chlorophyll a</name>
        <dbReference type="ChEBI" id="CHEBI:58416"/>
        <label>1</label>
    </ligand>
</feature>
<dbReference type="Pfam" id="PF00504">
    <property type="entry name" value="Chloroa_b-bind"/>
    <property type="match status" value="1"/>
</dbReference>
<feature type="binding site" description="axial binding residue" evidence="7">
    <location>
        <position position="127"/>
    </location>
    <ligand>
        <name>chlorophyll b</name>
        <dbReference type="ChEBI" id="CHEBI:61721"/>
        <label>1</label>
    </ligand>
    <ligandPart>
        <name>Mg</name>
        <dbReference type="ChEBI" id="CHEBI:25107"/>
    </ligandPart>
</feature>
<dbReference type="InterPro" id="IPR001344">
    <property type="entry name" value="Chloro_AB-bd_pln"/>
</dbReference>
<dbReference type="Proteomes" id="UP001230188">
    <property type="component" value="Unassembled WGS sequence"/>
</dbReference>
<evidence type="ECO:0000313" key="9">
    <source>
        <dbReference type="EMBL" id="KAJ8606495.1"/>
    </source>
</evidence>
<feature type="binding site" evidence="7">
    <location>
        <position position="167"/>
    </location>
    <ligand>
        <name>chlorophyll a</name>
        <dbReference type="ChEBI" id="CHEBI:58416"/>
        <label>1</label>
    </ligand>
</feature>
<keyword evidence="8" id="KW-0732">Signal</keyword>
<dbReference type="SUPFAM" id="SSF103511">
    <property type="entry name" value="Chlorophyll a-b binding protein"/>
    <property type="match status" value="1"/>
</dbReference>
<feature type="signal peptide" evidence="8">
    <location>
        <begin position="1"/>
        <end position="24"/>
    </location>
</feature>
<keyword evidence="7" id="KW-0148">Chlorophyll</keyword>
<evidence type="ECO:0000256" key="6">
    <source>
        <dbReference type="ARBA" id="ARBA00022640"/>
    </source>
</evidence>
<comment type="similarity">
    <text evidence="3">Belongs to the fucoxanthin chlorophyll protein family.</text>
</comment>
<evidence type="ECO:0000256" key="4">
    <source>
        <dbReference type="ARBA" id="ARBA00022528"/>
    </source>
</evidence>